<gene>
    <name evidence="1" type="ORF">SCFA_670006</name>
</gene>
<proteinExistence type="predicted"/>
<reference evidence="1" key="1">
    <citation type="submission" date="2019-03" db="EMBL/GenBank/DDBJ databases">
        <authorList>
            <person name="Hao L."/>
        </authorList>
    </citation>
    <scope>NUCLEOTIDE SEQUENCE</scope>
</reference>
<accession>A0A485M8W1</accession>
<protein>
    <submittedName>
        <fullName evidence="1">Uncharacterized protein</fullName>
    </submittedName>
</protein>
<name>A0A485M8W1_9ZZZZ</name>
<dbReference type="EMBL" id="CAADRN010000369">
    <property type="protein sequence ID" value="VFU19139.1"/>
    <property type="molecule type" value="Genomic_DNA"/>
</dbReference>
<dbReference type="AlphaFoldDB" id="A0A485M8W1"/>
<evidence type="ECO:0000313" key="1">
    <source>
        <dbReference type="EMBL" id="VFU19139.1"/>
    </source>
</evidence>
<sequence length="84" mass="9375">MPGIENHPKVQLFVNTVMSRFEFAEAYQETKATVECYLLSILDGYSLVGLPEEEAVDKAIKQVGDPVKMGDELNFLESLHACLL</sequence>
<organism evidence="1">
    <name type="scientific">anaerobic digester metagenome</name>
    <dbReference type="NCBI Taxonomy" id="1263854"/>
    <lineage>
        <taxon>unclassified sequences</taxon>
        <taxon>metagenomes</taxon>
        <taxon>ecological metagenomes</taxon>
    </lineage>
</organism>